<keyword evidence="1" id="KW-0472">Membrane</keyword>
<gene>
    <name evidence="2" type="ORF">JAZ04_00615</name>
</gene>
<keyword evidence="1" id="KW-0812">Transmembrane</keyword>
<dbReference type="AlphaFoldDB" id="A0A9E4K0S2"/>
<name>A0A9E4K0S2_9GAMM</name>
<accession>A0A9E4K0S2</accession>
<comment type="caution">
    <text evidence="2">The sequence shown here is derived from an EMBL/GenBank/DDBJ whole genome shotgun (WGS) entry which is preliminary data.</text>
</comment>
<dbReference type="EMBL" id="JAEPDI010000001">
    <property type="protein sequence ID" value="MCG7937345.1"/>
    <property type="molecule type" value="Genomic_DNA"/>
</dbReference>
<protein>
    <submittedName>
        <fullName evidence="2">Uncharacterized protein</fullName>
    </submittedName>
</protein>
<evidence type="ECO:0000313" key="3">
    <source>
        <dbReference type="Proteomes" id="UP000886687"/>
    </source>
</evidence>
<organism evidence="2 3">
    <name type="scientific">Candidatus Thiodiazotropha lotti</name>
    <dbReference type="NCBI Taxonomy" id="2792787"/>
    <lineage>
        <taxon>Bacteria</taxon>
        <taxon>Pseudomonadati</taxon>
        <taxon>Pseudomonadota</taxon>
        <taxon>Gammaproteobacteria</taxon>
        <taxon>Chromatiales</taxon>
        <taxon>Sedimenticolaceae</taxon>
        <taxon>Candidatus Thiodiazotropha</taxon>
    </lineage>
</organism>
<reference evidence="2" key="1">
    <citation type="journal article" date="2021" name="Proc. Natl. Acad. Sci. U.S.A.">
        <title>Global biogeography of chemosynthetic symbionts reveals both localized and globally distributed symbiont groups. .</title>
        <authorList>
            <person name="Osvatic J.T."/>
            <person name="Wilkins L.G.E."/>
            <person name="Leibrecht L."/>
            <person name="Leray M."/>
            <person name="Zauner S."/>
            <person name="Polzin J."/>
            <person name="Camacho Y."/>
            <person name="Gros O."/>
            <person name="van Gils J.A."/>
            <person name="Eisen J.A."/>
            <person name="Petersen J.M."/>
            <person name="Yuen B."/>
        </authorList>
    </citation>
    <scope>NUCLEOTIDE SEQUENCE</scope>
    <source>
        <strain evidence="2">MAGL173</strain>
    </source>
</reference>
<evidence type="ECO:0000313" key="2">
    <source>
        <dbReference type="EMBL" id="MCG7937345.1"/>
    </source>
</evidence>
<evidence type="ECO:0000256" key="1">
    <source>
        <dbReference type="SAM" id="Phobius"/>
    </source>
</evidence>
<dbReference type="Proteomes" id="UP000886687">
    <property type="component" value="Unassembled WGS sequence"/>
</dbReference>
<keyword evidence="1" id="KW-1133">Transmembrane helix</keyword>
<proteinExistence type="predicted"/>
<sequence length="52" mass="5810">MPIIIAALAVLNGLLAIYSYTQYQSWGHPAVKARIRVTGVMLLVSLFLFIYL</sequence>
<feature type="transmembrane region" description="Helical" evidence="1">
    <location>
        <begin position="35"/>
        <end position="51"/>
    </location>
</feature>